<evidence type="ECO:0000256" key="4">
    <source>
        <dbReference type="ARBA" id="ARBA00022989"/>
    </source>
</evidence>
<organism evidence="8">
    <name type="scientific">freshwater metagenome</name>
    <dbReference type="NCBI Taxonomy" id="449393"/>
    <lineage>
        <taxon>unclassified sequences</taxon>
        <taxon>metagenomes</taxon>
        <taxon>ecological metagenomes</taxon>
    </lineage>
</organism>
<evidence type="ECO:0000256" key="5">
    <source>
        <dbReference type="ARBA" id="ARBA00023136"/>
    </source>
</evidence>
<reference evidence="8" key="1">
    <citation type="submission" date="2020-05" db="EMBL/GenBank/DDBJ databases">
        <authorList>
            <person name="Chiriac C."/>
            <person name="Salcher M."/>
            <person name="Ghai R."/>
            <person name="Kavagutti S V."/>
        </authorList>
    </citation>
    <scope>NUCLEOTIDE SEQUENCE</scope>
</reference>
<dbReference type="GO" id="GO:0005886">
    <property type="term" value="C:plasma membrane"/>
    <property type="evidence" value="ECO:0007669"/>
    <property type="project" value="UniProtKB-SubCell"/>
</dbReference>
<comment type="subcellular location">
    <subcellularLocation>
        <location evidence="1">Cell membrane</location>
        <topology evidence="1">Multi-pass membrane protein</topology>
    </subcellularLocation>
</comment>
<dbReference type="EMBL" id="CAFBRW010000036">
    <property type="protein sequence ID" value="CAB5113368.1"/>
    <property type="molecule type" value="Genomic_DNA"/>
</dbReference>
<evidence type="ECO:0000256" key="3">
    <source>
        <dbReference type="ARBA" id="ARBA00022692"/>
    </source>
</evidence>
<feature type="domain" description="EamA" evidence="7">
    <location>
        <begin position="152"/>
        <end position="297"/>
    </location>
</feature>
<dbReference type="PANTHER" id="PTHR42920:SF5">
    <property type="entry name" value="EAMA DOMAIN-CONTAINING PROTEIN"/>
    <property type="match status" value="1"/>
</dbReference>
<keyword evidence="3 6" id="KW-0812">Transmembrane</keyword>
<evidence type="ECO:0000259" key="7">
    <source>
        <dbReference type="Pfam" id="PF00892"/>
    </source>
</evidence>
<feature type="transmembrane region" description="Helical" evidence="6">
    <location>
        <begin position="182"/>
        <end position="204"/>
    </location>
</feature>
<dbReference type="InterPro" id="IPR051258">
    <property type="entry name" value="Diverse_Substrate_Transporter"/>
</dbReference>
<protein>
    <submittedName>
        <fullName evidence="8">Unannotated protein</fullName>
    </submittedName>
</protein>
<dbReference type="SUPFAM" id="SSF103481">
    <property type="entry name" value="Multidrug resistance efflux transporter EmrE"/>
    <property type="match status" value="2"/>
</dbReference>
<feature type="transmembrane region" description="Helical" evidence="6">
    <location>
        <begin position="35"/>
        <end position="57"/>
    </location>
</feature>
<evidence type="ECO:0000256" key="1">
    <source>
        <dbReference type="ARBA" id="ARBA00004651"/>
    </source>
</evidence>
<gene>
    <name evidence="8" type="ORF">UFOPK3166_00538</name>
    <name evidence="9" type="ORF">UFOPK4087_00176</name>
    <name evidence="10" type="ORF">UFOPK4424_00292</name>
</gene>
<dbReference type="EMBL" id="CAFBPH010000018">
    <property type="protein sequence ID" value="CAB5005631.1"/>
    <property type="molecule type" value="Genomic_DNA"/>
</dbReference>
<name>A0A6J6ZUS6_9ZZZZ</name>
<feature type="transmembrane region" description="Helical" evidence="6">
    <location>
        <begin position="224"/>
        <end position="245"/>
    </location>
</feature>
<evidence type="ECO:0000313" key="8">
    <source>
        <dbReference type="EMBL" id="CAB4824211.1"/>
    </source>
</evidence>
<feature type="transmembrane region" description="Helical" evidence="6">
    <location>
        <begin position="257"/>
        <end position="275"/>
    </location>
</feature>
<dbReference type="Pfam" id="PF00892">
    <property type="entry name" value="EamA"/>
    <property type="match status" value="2"/>
</dbReference>
<proteinExistence type="predicted"/>
<feature type="transmembrane region" description="Helical" evidence="6">
    <location>
        <begin position="151"/>
        <end position="170"/>
    </location>
</feature>
<dbReference type="AlphaFoldDB" id="A0A6J6ZUS6"/>
<dbReference type="InterPro" id="IPR000620">
    <property type="entry name" value="EamA_dom"/>
</dbReference>
<feature type="transmembrane region" description="Helical" evidence="6">
    <location>
        <begin position="96"/>
        <end position="114"/>
    </location>
</feature>
<keyword evidence="2" id="KW-1003">Cell membrane</keyword>
<dbReference type="PANTHER" id="PTHR42920">
    <property type="entry name" value="OS03G0707200 PROTEIN-RELATED"/>
    <property type="match status" value="1"/>
</dbReference>
<keyword evidence="5 6" id="KW-0472">Membrane</keyword>
<feature type="transmembrane region" description="Helical" evidence="6">
    <location>
        <begin position="281"/>
        <end position="298"/>
    </location>
</feature>
<accession>A0A6J6ZUS6</accession>
<evidence type="ECO:0000313" key="10">
    <source>
        <dbReference type="EMBL" id="CAB5113368.1"/>
    </source>
</evidence>
<feature type="transmembrane region" description="Helical" evidence="6">
    <location>
        <begin position="69"/>
        <end position="90"/>
    </location>
</feature>
<feature type="transmembrane region" description="Helical" evidence="6">
    <location>
        <begin position="126"/>
        <end position="145"/>
    </location>
</feature>
<dbReference type="InterPro" id="IPR037185">
    <property type="entry name" value="EmrE-like"/>
</dbReference>
<feature type="domain" description="EamA" evidence="7">
    <location>
        <begin position="6"/>
        <end position="140"/>
    </location>
</feature>
<dbReference type="EMBL" id="CAFABD010000064">
    <property type="protein sequence ID" value="CAB4824211.1"/>
    <property type="molecule type" value="Genomic_DNA"/>
</dbReference>
<evidence type="ECO:0000256" key="6">
    <source>
        <dbReference type="SAM" id="Phobius"/>
    </source>
</evidence>
<keyword evidence="4 6" id="KW-1133">Transmembrane helix</keyword>
<evidence type="ECO:0000313" key="9">
    <source>
        <dbReference type="EMBL" id="CAB5005631.1"/>
    </source>
</evidence>
<sequence length="306" mass="34635">MLQKHRGELFLLAGALLFSFNGIVSKLVLTSSLSALRLAQVRSTGAFIILFLLIFLRSRDKFRVTKKEIPQLAFFGVIGIAAVQFGYFIAISRMHVSFALIIEFTAPIWIVLWIKYVKKRFVPRDMWVAIFLAFIGLLFIAQVWKGRTLDSIGLIAAFLDAIALSIYFLMGEKLTKTRDIESLTFFGFAFATLAWLIILPIWNFPFEVFSERINMQGIFAGFDSYGWVLILWIIVFGTIIPYLCVVTGIKTLSASTSSVIGMLEPVLVGIFAWWWLREAWLPLQILGGVLVLIGIFIADRARMQAQ</sequence>
<evidence type="ECO:0000256" key="2">
    <source>
        <dbReference type="ARBA" id="ARBA00022475"/>
    </source>
</evidence>